<dbReference type="NCBIfam" id="TIGR04336">
    <property type="entry name" value="AmmeMemoSam_B"/>
    <property type="match status" value="1"/>
</dbReference>
<dbReference type="InterPro" id="IPR002737">
    <property type="entry name" value="MEMO1_fam"/>
</dbReference>
<dbReference type="HAMAP" id="MF_00055">
    <property type="entry name" value="MEMO1"/>
    <property type="match status" value="1"/>
</dbReference>
<dbReference type="EMBL" id="MCGG01000074">
    <property type="protein sequence ID" value="OEJ64248.1"/>
    <property type="molecule type" value="Genomic_DNA"/>
</dbReference>
<comment type="caution">
    <text evidence="3">The sequence shown here is derived from an EMBL/GenBank/DDBJ whole genome shotgun (WGS) entry which is preliminary data.</text>
</comment>
<dbReference type="PANTHER" id="PTHR11060:SF0">
    <property type="entry name" value="PROTEIN MEMO1"/>
    <property type="match status" value="1"/>
</dbReference>
<gene>
    <name evidence="3" type="ORF">BEN30_16910</name>
</gene>
<dbReference type="Proteomes" id="UP000095347">
    <property type="component" value="Unassembled WGS sequence"/>
</dbReference>
<comment type="similarity">
    <text evidence="1 2">Belongs to the MEMO1 family.</text>
</comment>
<dbReference type="Pfam" id="PF01875">
    <property type="entry name" value="Memo"/>
    <property type="match status" value="1"/>
</dbReference>
<evidence type="ECO:0000256" key="2">
    <source>
        <dbReference type="HAMAP-Rule" id="MF_00055"/>
    </source>
</evidence>
<accession>A0A1E5Q3I3</accession>
<proteinExistence type="inferred from homology"/>
<name>A0A1E5Q3I3_9PROT</name>
<dbReference type="PANTHER" id="PTHR11060">
    <property type="entry name" value="PROTEIN MEMO1"/>
    <property type="match status" value="1"/>
</dbReference>
<evidence type="ECO:0000313" key="3">
    <source>
        <dbReference type="EMBL" id="OEJ64248.1"/>
    </source>
</evidence>
<dbReference type="Gene3D" id="3.40.830.10">
    <property type="entry name" value="LigB-like"/>
    <property type="match status" value="1"/>
</dbReference>
<dbReference type="RefSeq" id="WP_069959341.1">
    <property type="nucleotide sequence ID" value="NZ_MCGG01000074.1"/>
</dbReference>
<reference evidence="4" key="1">
    <citation type="submission" date="2016-07" db="EMBL/GenBank/DDBJ databases">
        <authorList>
            <person name="Florea S."/>
            <person name="Webb J.S."/>
            <person name="Jaromczyk J."/>
            <person name="Schardl C.L."/>
        </authorList>
    </citation>
    <scope>NUCLEOTIDE SEQUENCE [LARGE SCALE GENOMIC DNA]</scope>
    <source>
        <strain evidence="4">MV-1</strain>
    </source>
</reference>
<keyword evidence="4" id="KW-1185">Reference proteome</keyword>
<sequence length="266" mass="28488">MNNVRSPAVAGTFYPADAVTLAGQVRAFLGEAGQDVGVPPKAIIAPHAGYIYSGPVAAHAYAHIQPLKDIVKRVVLLGPCHRVAVQGLALSSADAFQTPLGSVAIDHDLDEALLALPQVQTFDATHAQEHSLEVHLPFLQVLLSDFKLLPMVVGQASPREVGDVLDLVWGGVETLIVISSDLSHYLDYDTACAIDLRTSTAIEHLDTNAIDAHQACGRIPVKGLLEVAKRKNLHVRTLDLRNSGDTAGTRKQVVGYGAWGFWDNET</sequence>
<dbReference type="CDD" id="cd07361">
    <property type="entry name" value="MEMO_like"/>
    <property type="match status" value="1"/>
</dbReference>
<protein>
    <recommendedName>
        <fullName evidence="2">MEMO1 family protein BEN30_16910</fullName>
    </recommendedName>
</protein>
<dbReference type="STRING" id="28181.BEN30_16910"/>
<evidence type="ECO:0000313" key="4">
    <source>
        <dbReference type="Proteomes" id="UP000095347"/>
    </source>
</evidence>
<organism evidence="3 4">
    <name type="scientific">Magnetovibrio blakemorei</name>
    <dbReference type="NCBI Taxonomy" id="28181"/>
    <lineage>
        <taxon>Bacteria</taxon>
        <taxon>Pseudomonadati</taxon>
        <taxon>Pseudomonadota</taxon>
        <taxon>Alphaproteobacteria</taxon>
        <taxon>Rhodospirillales</taxon>
        <taxon>Magnetovibrionaceae</taxon>
        <taxon>Magnetovibrio</taxon>
    </lineage>
</organism>
<evidence type="ECO:0000256" key="1">
    <source>
        <dbReference type="ARBA" id="ARBA00006315"/>
    </source>
</evidence>
<dbReference type="AlphaFoldDB" id="A0A1E5Q3I3"/>
<dbReference type="OrthoDB" id="9782820at2"/>